<accession>W1Y506</accession>
<reference evidence="2" key="1">
    <citation type="submission" date="2013-12" db="EMBL/GenBank/DDBJ databases">
        <title>A Varibaculum cambriense genome reconstructed from a premature infant gut community with otherwise low bacterial novelty that shifts toward anaerobic metabolism during the third week of life.</title>
        <authorList>
            <person name="Brown C.T."/>
            <person name="Sharon I."/>
            <person name="Thomas B.C."/>
            <person name="Castelle C.J."/>
            <person name="Morowitz M.J."/>
            <person name="Banfield J.F."/>
        </authorList>
    </citation>
    <scope>NUCLEOTIDE SEQUENCE</scope>
</reference>
<name>W1Y506_9ZZZZ</name>
<sequence>SANPDPLTDAKGTPYTAYDGSTNTQANAARSIAIGQGAKSNAQSRVAYGLWYRDFMSSIPTSY</sequence>
<proteinExistence type="predicted"/>
<feature type="non-terminal residue" evidence="2">
    <location>
        <position position="1"/>
    </location>
</feature>
<feature type="region of interest" description="Disordered" evidence="1">
    <location>
        <begin position="1"/>
        <end position="22"/>
    </location>
</feature>
<dbReference type="EMBL" id="AZMM01008151">
    <property type="protein sequence ID" value="ETJ37638.1"/>
    <property type="molecule type" value="Genomic_DNA"/>
</dbReference>
<comment type="caution">
    <text evidence="2">The sequence shown here is derived from an EMBL/GenBank/DDBJ whole genome shotgun (WGS) entry which is preliminary data.</text>
</comment>
<dbReference type="AlphaFoldDB" id="W1Y506"/>
<gene>
    <name evidence="2" type="ORF">Q604_UNBC08151G0001</name>
</gene>
<organism evidence="2">
    <name type="scientific">human gut metagenome</name>
    <dbReference type="NCBI Taxonomy" id="408170"/>
    <lineage>
        <taxon>unclassified sequences</taxon>
        <taxon>metagenomes</taxon>
        <taxon>organismal metagenomes</taxon>
    </lineage>
</organism>
<evidence type="ECO:0000313" key="2">
    <source>
        <dbReference type="EMBL" id="ETJ37638.1"/>
    </source>
</evidence>
<evidence type="ECO:0000256" key="1">
    <source>
        <dbReference type="SAM" id="MobiDB-lite"/>
    </source>
</evidence>
<protein>
    <submittedName>
        <fullName evidence="2">Hemagglutinin superfamily</fullName>
    </submittedName>
</protein>